<feature type="transmembrane region" description="Helical" evidence="1">
    <location>
        <begin position="91"/>
        <end position="111"/>
    </location>
</feature>
<sequence length="293" mass="33235">MTNSYDTTYKAQPFFTTQRIVLMGISWAVLALLYFLLFSAKTLDPASGKEIRETWYSVGTYIFEILAFLSAAVLCWRNWQSTQIISNRKVWLFIGLGMSAYFIGGLVFGYTELIQKQEADISFADAFYVLNYLLLGIGMSLALFSRRITLEIWQWLIVFAIGVVGILIAWFIAQQNPAPSPELDPLLLKVKIAVDWFYIVSDVLLLIIATIMLLAFWGGKVSLSWRMIAAAAFCLYIADMWFKYATNSIANYESGDILEVFWIFSGVLFGMGAALEYEASMSLKRRTSGRKRT</sequence>
<feature type="transmembrane region" description="Helical" evidence="1">
    <location>
        <begin position="262"/>
        <end position="283"/>
    </location>
</feature>
<protein>
    <recommendedName>
        <fullName evidence="4">Permease</fullName>
    </recommendedName>
</protein>
<evidence type="ECO:0008006" key="4">
    <source>
        <dbReference type="Google" id="ProtNLM"/>
    </source>
</evidence>
<feature type="transmembrane region" description="Helical" evidence="1">
    <location>
        <begin position="58"/>
        <end position="79"/>
    </location>
</feature>
<evidence type="ECO:0000313" key="3">
    <source>
        <dbReference type="Proteomes" id="UP001483337"/>
    </source>
</evidence>
<feature type="transmembrane region" description="Helical" evidence="1">
    <location>
        <begin position="152"/>
        <end position="173"/>
    </location>
</feature>
<evidence type="ECO:0000313" key="2">
    <source>
        <dbReference type="EMBL" id="WZB86904.1"/>
    </source>
</evidence>
<feature type="transmembrane region" description="Helical" evidence="1">
    <location>
        <begin position="193"/>
        <end position="216"/>
    </location>
</feature>
<keyword evidence="1" id="KW-0812">Transmembrane</keyword>
<feature type="transmembrane region" description="Helical" evidence="1">
    <location>
        <begin position="20"/>
        <end position="38"/>
    </location>
</feature>
<dbReference type="Proteomes" id="UP001483337">
    <property type="component" value="Chromosome"/>
</dbReference>
<proteinExistence type="predicted"/>
<accession>A0ABZ2UPG5</accession>
<organism evidence="2 3">
    <name type="scientific">Okeanomitos corallinicola TIOX110</name>
    <dbReference type="NCBI Taxonomy" id="3133117"/>
    <lineage>
        <taxon>Bacteria</taxon>
        <taxon>Bacillati</taxon>
        <taxon>Cyanobacteriota</taxon>
        <taxon>Cyanophyceae</taxon>
        <taxon>Nostocales</taxon>
        <taxon>Aphanizomenonaceae</taxon>
        <taxon>Okeanomitos</taxon>
    </lineage>
</organism>
<feature type="transmembrane region" description="Helical" evidence="1">
    <location>
        <begin position="223"/>
        <end position="242"/>
    </location>
</feature>
<gene>
    <name evidence="2" type="ORF">WJM97_16125</name>
</gene>
<dbReference type="EMBL" id="CP150886">
    <property type="protein sequence ID" value="WZB86904.1"/>
    <property type="molecule type" value="Genomic_DNA"/>
</dbReference>
<dbReference type="RefSeq" id="WP_353929818.1">
    <property type="nucleotide sequence ID" value="NZ_CP150886.1"/>
</dbReference>
<feature type="transmembrane region" description="Helical" evidence="1">
    <location>
        <begin position="126"/>
        <end position="145"/>
    </location>
</feature>
<reference evidence="2 3" key="1">
    <citation type="submission" date="2024-04" db="EMBL/GenBank/DDBJ databases">
        <title>Okeanomitos corallinicola gen. &amp; sp. nov. (Nostocales, Cyanobacteria), a new toxic marine heterocyst-forming cyanobacterium from a coral reef.</title>
        <authorList>
            <person name="Li H."/>
            <person name="Li R."/>
            <person name="Kang J."/>
            <person name="Hii K.S."/>
            <person name="Mohamed H.F."/>
            <person name="Xu X."/>
            <person name="Luo Z."/>
        </authorList>
    </citation>
    <scope>NUCLEOTIDE SEQUENCE [LARGE SCALE GENOMIC DNA]</scope>
    <source>
        <strain evidence="2 3">TIOX110</strain>
    </source>
</reference>
<keyword evidence="1" id="KW-1133">Transmembrane helix</keyword>
<keyword evidence="1" id="KW-0472">Membrane</keyword>
<evidence type="ECO:0000256" key="1">
    <source>
        <dbReference type="SAM" id="Phobius"/>
    </source>
</evidence>
<keyword evidence="3" id="KW-1185">Reference proteome</keyword>
<name>A0ABZ2UPG5_9CYAN</name>